<accession>A0A2M7H359</accession>
<name>A0A2M7H359_9BACT</name>
<keyword evidence="3 5" id="KW-1133">Transmembrane helix</keyword>
<evidence type="ECO:0008006" key="8">
    <source>
        <dbReference type="Google" id="ProtNLM"/>
    </source>
</evidence>
<keyword evidence="2 5" id="KW-0812">Transmembrane</keyword>
<keyword evidence="4 5" id="KW-0472">Membrane</keyword>
<evidence type="ECO:0000313" key="6">
    <source>
        <dbReference type="EMBL" id="PIW36673.1"/>
    </source>
</evidence>
<comment type="subcellular location">
    <subcellularLocation>
        <location evidence="1">Membrane</location>
        <topology evidence="1">Multi-pass membrane protein</topology>
    </subcellularLocation>
</comment>
<reference evidence="6 7" key="1">
    <citation type="submission" date="2017-09" db="EMBL/GenBank/DDBJ databases">
        <title>Depth-based differentiation of microbial function through sediment-hosted aquifers and enrichment of novel symbionts in the deep terrestrial subsurface.</title>
        <authorList>
            <person name="Probst A.J."/>
            <person name="Ladd B."/>
            <person name="Jarett J.K."/>
            <person name="Geller-Mcgrath D.E."/>
            <person name="Sieber C.M."/>
            <person name="Emerson J.B."/>
            <person name="Anantharaman K."/>
            <person name="Thomas B.C."/>
            <person name="Malmstrom R."/>
            <person name="Stieglmeier M."/>
            <person name="Klingl A."/>
            <person name="Woyke T."/>
            <person name="Ryan C.M."/>
            <person name="Banfield J.F."/>
        </authorList>
    </citation>
    <scope>NUCLEOTIDE SEQUENCE [LARGE SCALE GENOMIC DNA]</scope>
    <source>
        <strain evidence="6">CG15_BIG_FIL_POST_REV_8_21_14_020_45_12</strain>
    </source>
</reference>
<feature type="transmembrane region" description="Helical" evidence="5">
    <location>
        <begin position="19"/>
        <end position="36"/>
    </location>
</feature>
<evidence type="ECO:0000256" key="3">
    <source>
        <dbReference type="ARBA" id="ARBA00022989"/>
    </source>
</evidence>
<gene>
    <name evidence="6" type="ORF">COW24_03870</name>
</gene>
<proteinExistence type="predicted"/>
<dbReference type="EMBL" id="PFGC01000042">
    <property type="protein sequence ID" value="PIW36673.1"/>
    <property type="molecule type" value="Genomic_DNA"/>
</dbReference>
<sequence>MTEENKTHSTEQDVKENQILAAIGYLGLLCFVPLLLKPDSDFAQFHGKQGLSIFIVEVIVAILAIIPILGWIISFLGFVVCALASIYGIIQAMQGNKTEVPGFSMVREKLNL</sequence>
<dbReference type="Proteomes" id="UP000230292">
    <property type="component" value="Unassembled WGS sequence"/>
</dbReference>
<evidence type="ECO:0000256" key="4">
    <source>
        <dbReference type="ARBA" id="ARBA00023136"/>
    </source>
</evidence>
<dbReference type="InterPro" id="IPR019109">
    <property type="entry name" value="MamF_MmsF"/>
</dbReference>
<comment type="caution">
    <text evidence="6">The sequence shown here is derived from an EMBL/GenBank/DDBJ whole genome shotgun (WGS) entry which is preliminary data.</text>
</comment>
<protein>
    <recommendedName>
        <fullName evidence="8">DUF4870 domain-containing protein</fullName>
    </recommendedName>
</protein>
<feature type="transmembrane region" description="Helical" evidence="5">
    <location>
        <begin position="48"/>
        <end position="66"/>
    </location>
</feature>
<dbReference type="Pfam" id="PF09685">
    <property type="entry name" value="MamF_MmsF"/>
    <property type="match status" value="1"/>
</dbReference>
<organism evidence="6 7">
    <name type="scientific">Candidatus Kerfeldbacteria bacterium CG15_BIG_FIL_POST_REV_8_21_14_020_45_12</name>
    <dbReference type="NCBI Taxonomy" id="2014247"/>
    <lineage>
        <taxon>Bacteria</taxon>
        <taxon>Candidatus Kerfeldiibacteriota</taxon>
    </lineage>
</organism>
<evidence type="ECO:0000256" key="5">
    <source>
        <dbReference type="SAM" id="Phobius"/>
    </source>
</evidence>
<feature type="transmembrane region" description="Helical" evidence="5">
    <location>
        <begin position="72"/>
        <end position="90"/>
    </location>
</feature>
<evidence type="ECO:0000313" key="7">
    <source>
        <dbReference type="Proteomes" id="UP000230292"/>
    </source>
</evidence>
<evidence type="ECO:0000256" key="2">
    <source>
        <dbReference type="ARBA" id="ARBA00022692"/>
    </source>
</evidence>
<dbReference type="AlphaFoldDB" id="A0A2M7H359"/>
<evidence type="ECO:0000256" key="1">
    <source>
        <dbReference type="ARBA" id="ARBA00004141"/>
    </source>
</evidence>